<evidence type="ECO:0000256" key="1">
    <source>
        <dbReference type="ARBA" id="ARBA00023125"/>
    </source>
</evidence>
<evidence type="ECO:0000259" key="4">
    <source>
        <dbReference type="PROSITE" id="PS50039"/>
    </source>
</evidence>
<comment type="subcellular location">
    <subcellularLocation>
        <location evidence="2">Nucleus</location>
    </subcellularLocation>
</comment>
<dbReference type="OrthoDB" id="691130at2759"/>
<feature type="domain" description="Fork-head" evidence="4">
    <location>
        <begin position="191"/>
        <end position="250"/>
    </location>
</feature>
<dbReference type="AlphaFoldDB" id="A0A5B7IKM2"/>
<gene>
    <name evidence="5" type="primary">foxj1.2</name>
    <name evidence="5" type="ORF">E2C01_075594</name>
</gene>
<dbReference type="GO" id="GO:0005634">
    <property type="term" value="C:nucleus"/>
    <property type="evidence" value="ECO:0007669"/>
    <property type="project" value="UniProtKB-SubCell"/>
</dbReference>
<dbReference type="SUPFAM" id="SSF46785">
    <property type="entry name" value="Winged helix' DNA-binding domain"/>
    <property type="match status" value="1"/>
</dbReference>
<dbReference type="Proteomes" id="UP000324222">
    <property type="component" value="Unassembled WGS sequence"/>
</dbReference>
<feature type="region of interest" description="Disordered" evidence="3">
    <location>
        <begin position="43"/>
        <end position="91"/>
    </location>
</feature>
<dbReference type="GO" id="GO:0000978">
    <property type="term" value="F:RNA polymerase II cis-regulatory region sequence-specific DNA binding"/>
    <property type="evidence" value="ECO:0007669"/>
    <property type="project" value="TreeGrafter"/>
</dbReference>
<protein>
    <submittedName>
        <fullName evidence="5">Forkhead box protein J1.2</fullName>
    </submittedName>
</protein>
<feature type="compositionally biased region" description="Polar residues" evidence="3">
    <location>
        <begin position="43"/>
        <end position="63"/>
    </location>
</feature>
<feature type="region of interest" description="Disordered" evidence="3">
    <location>
        <begin position="1"/>
        <end position="21"/>
    </location>
</feature>
<dbReference type="PROSITE" id="PS50039">
    <property type="entry name" value="FORK_HEAD_3"/>
    <property type="match status" value="1"/>
</dbReference>
<dbReference type="GO" id="GO:0000981">
    <property type="term" value="F:DNA-binding transcription factor activity, RNA polymerase II-specific"/>
    <property type="evidence" value="ECO:0007669"/>
    <property type="project" value="TreeGrafter"/>
</dbReference>
<dbReference type="PROSITE" id="PS00657">
    <property type="entry name" value="FORK_HEAD_1"/>
    <property type="match status" value="1"/>
</dbReference>
<feature type="compositionally biased region" description="Basic residues" evidence="3">
    <location>
        <begin position="67"/>
        <end position="78"/>
    </location>
</feature>
<name>A0A5B7IKM2_PORTR</name>
<sequence>MLGSGGRESFQVSSDGQDPSFRMQGLAVTTHSLAGQTRATVTLQNQGTESGTNTQQDSLSVISNRGKGPHLPHHRTHHPYGSNADGLAHHDPSRCTTTRNVSTMGGGVLSHATDNTVSCGDDLTSLSWLHSLDMGGMVPHLATPPTPPASPQPHNPLSSHNTHAPTSDRKRKVEAQDKLDRIDYSQDGSAKPPFSYAALIGMAMKENQNKMTLSAIYKWIKENFAYYKTADPSWQVSEHAIATFQSYLQM</sequence>
<dbReference type="PANTHER" id="PTHR46805">
    <property type="entry name" value="FORKHEAD BOX PROTEIN J1"/>
    <property type="match status" value="1"/>
</dbReference>
<proteinExistence type="predicted"/>
<dbReference type="InterPro" id="IPR018122">
    <property type="entry name" value="TF_fork_head_CS_1"/>
</dbReference>
<dbReference type="Pfam" id="PF00250">
    <property type="entry name" value="Forkhead"/>
    <property type="match status" value="1"/>
</dbReference>
<dbReference type="EMBL" id="VSRR010055624">
    <property type="protein sequence ID" value="MPC80994.1"/>
    <property type="molecule type" value="Genomic_DNA"/>
</dbReference>
<reference evidence="5 6" key="1">
    <citation type="submission" date="2019-05" db="EMBL/GenBank/DDBJ databases">
        <title>Another draft genome of Portunus trituberculatus and its Hox gene families provides insights of decapod evolution.</title>
        <authorList>
            <person name="Jeong J.-H."/>
            <person name="Song I."/>
            <person name="Kim S."/>
            <person name="Choi T."/>
            <person name="Kim D."/>
            <person name="Ryu S."/>
            <person name="Kim W."/>
        </authorList>
    </citation>
    <scope>NUCLEOTIDE SEQUENCE [LARGE SCALE GENOMIC DNA]</scope>
    <source>
        <tissue evidence="5">Muscle</tissue>
    </source>
</reference>
<organism evidence="5 6">
    <name type="scientific">Portunus trituberculatus</name>
    <name type="common">Swimming crab</name>
    <name type="synonym">Neptunus trituberculatus</name>
    <dbReference type="NCBI Taxonomy" id="210409"/>
    <lineage>
        <taxon>Eukaryota</taxon>
        <taxon>Metazoa</taxon>
        <taxon>Ecdysozoa</taxon>
        <taxon>Arthropoda</taxon>
        <taxon>Crustacea</taxon>
        <taxon>Multicrustacea</taxon>
        <taxon>Malacostraca</taxon>
        <taxon>Eumalacostraca</taxon>
        <taxon>Eucarida</taxon>
        <taxon>Decapoda</taxon>
        <taxon>Pleocyemata</taxon>
        <taxon>Brachyura</taxon>
        <taxon>Eubrachyura</taxon>
        <taxon>Portunoidea</taxon>
        <taxon>Portunidae</taxon>
        <taxon>Portuninae</taxon>
        <taxon>Portunus</taxon>
    </lineage>
</organism>
<keyword evidence="6" id="KW-1185">Reference proteome</keyword>
<feature type="compositionally biased region" description="Pro residues" evidence="3">
    <location>
        <begin position="142"/>
        <end position="154"/>
    </location>
</feature>
<dbReference type="SMART" id="SM00339">
    <property type="entry name" value="FH"/>
    <property type="match status" value="1"/>
</dbReference>
<keyword evidence="2" id="KW-0539">Nucleus</keyword>
<feature type="region of interest" description="Disordered" evidence="3">
    <location>
        <begin position="139"/>
        <end position="173"/>
    </location>
</feature>
<dbReference type="InterPro" id="IPR047513">
    <property type="entry name" value="FOXJ1"/>
</dbReference>
<dbReference type="PANTHER" id="PTHR46805:SF1">
    <property type="entry name" value="FORKHEAD BOX PROTEIN J1"/>
    <property type="match status" value="1"/>
</dbReference>
<keyword evidence="1 2" id="KW-0238">DNA-binding</keyword>
<dbReference type="InterPro" id="IPR001766">
    <property type="entry name" value="Fork_head_dom"/>
</dbReference>
<evidence type="ECO:0000313" key="6">
    <source>
        <dbReference type="Proteomes" id="UP000324222"/>
    </source>
</evidence>
<evidence type="ECO:0000256" key="3">
    <source>
        <dbReference type="SAM" id="MobiDB-lite"/>
    </source>
</evidence>
<evidence type="ECO:0000256" key="2">
    <source>
        <dbReference type="PROSITE-ProRule" id="PRU00089"/>
    </source>
</evidence>
<dbReference type="InterPro" id="IPR036388">
    <property type="entry name" value="WH-like_DNA-bd_sf"/>
</dbReference>
<dbReference type="Gene3D" id="1.10.10.10">
    <property type="entry name" value="Winged helix-like DNA-binding domain superfamily/Winged helix DNA-binding domain"/>
    <property type="match status" value="1"/>
</dbReference>
<comment type="caution">
    <text evidence="5">The sequence shown here is derived from an EMBL/GenBank/DDBJ whole genome shotgun (WGS) entry which is preliminary data.</text>
</comment>
<dbReference type="InterPro" id="IPR036390">
    <property type="entry name" value="WH_DNA-bd_sf"/>
</dbReference>
<accession>A0A5B7IKM2</accession>
<dbReference type="PRINTS" id="PR00053">
    <property type="entry name" value="FORKHEAD"/>
</dbReference>
<feature type="DNA-binding region" description="Fork-head" evidence="2">
    <location>
        <begin position="191"/>
        <end position="250"/>
    </location>
</feature>
<evidence type="ECO:0000313" key="5">
    <source>
        <dbReference type="EMBL" id="MPC80994.1"/>
    </source>
</evidence>